<reference evidence="1 2" key="1">
    <citation type="submission" date="2013-11" db="EMBL/GenBank/DDBJ databases">
        <title>Genome sequencing of Stegodyphus mimosarum.</title>
        <authorList>
            <person name="Bechsgaard J."/>
        </authorList>
    </citation>
    <scope>NUCLEOTIDE SEQUENCE [LARGE SCALE GENOMIC DNA]</scope>
</reference>
<feature type="non-terminal residue" evidence="1">
    <location>
        <position position="76"/>
    </location>
</feature>
<name>A0A087TDL2_STEMI</name>
<protein>
    <submittedName>
        <fullName evidence="1">Uncharacterized protein</fullName>
    </submittedName>
</protein>
<proteinExistence type="predicted"/>
<gene>
    <name evidence="1" type="ORF">X975_01066</name>
</gene>
<dbReference type="AlphaFoldDB" id="A0A087TDL2"/>
<evidence type="ECO:0000313" key="1">
    <source>
        <dbReference type="EMBL" id="KFM63201.1"/>
    </source>
</evidence>
<evidence type="ECO:0000313" key="2">
    <source>
        <dbReference type="Proteomes" id="UP000054359"/>
    </source>
</evidence>
<dbReference type="EMBL" id="KK114736">
    <property type="protein sequence ID" value="KFM63201.1"/>
    <property type="molecule type" value="Genomic_DNA"/>
</dbReference>
<sequence>MYGSLISDLCALLIYKVLDVVYKIVEIIHHYARETTKTFRIVFERFACLMKIGISYLHENILKTIIKFRNYLLTDR</sequence>
<keyword evidence="2" id="KW-1185">Reference proteome</keyword>
<dbReference type="Proteomes" id="UP000054359">
    <property type="component" value="Unassembled WGS sequence"/>
</dbReference>
<organism evidence="1 2">
    <name type="scientific">Stegodyphus mimosarum</name>
    <name type="common">African social velvet spider</name>
    <dbReference type="NCBI Taxonomy" id="407821"/>
    <lineage>
        <taxon>Eukaryota</taxon>
        <taxon>Metazoa</taxon>
        <taxon>Ecdysozoa</taxon>
        <taxon>Arthropoda</taxon>
        <taxon>Chelicerata</taxon>
        <taxon>Arachnida</taxon>
        <taxon>Araneae</taxon>
        <taxon>Araneomorphae</taxon>
        <taxon>Entelegynae</taxon>
        <taxon>Eresoidea</taxon>
        <taxon>Eresidae</taxon>
        <taxon>Stegodyphus</taxon>
    </lineage>
</organism>
<accession>A0A087TDL2</accession>